<proteinExistence type="predicted"/>
<dbReference type="Proteomes" id="UP001209694">
    <property type="component" value="Unassembled WGS sequence"/>
</dbReference>
<evidence type="ECO:0008006" key="4">
    <source>
        <dbReference type="Google" id="ProtNLM"/>
    </source>
</evidence>
<evidence type="ECO:0000313" key="3">
    <source>
        <dbReference type="Proteomes" id="UP001209694"/>
    </source>
</evidence>
<comment type="caution">
    <text evidence="2">The sequence shown here is derived from an EMBL/GenBank/DDBJ whole genome shotgun (WGS) entry which is preliminary data.</text>
</comment>
<dbReference type="Gene3D" id="3.40.50.300">
    <property type="entry name" value="P-loop containing nucleotide triphosphate hydrolases"/>
    <property type="match status" value="2"/>
</dbReference>
<gene>
    <name evidence="2" type="ORF">ND810_19050</name>
</gene>
<feature type="coiled-coil region" evidence="1">
    <location>
        <begin position="733"/>
        <end position="767"/>
    </location>
</feature>
<dbReference type="PANTHER" id="PTHR32114">
    <property type="entry name" value="ABC TRANSPORTER ABCH.3"/>
    <property type="match status" value="1"/>
</dbReference>
<dbReference type="InterPro" id="IPR027417">
    <property type="entry name" value="P-loop_NTPase"/>
</dbReference>
<dbReference type="CDD" id="cd00267">
    <property type="entry name" value="ABC_ATPase"/>
    <property type="match status" value="1"/>
</dbReference>
<keyword evidence="1" id="KW-0175">Coiled coil</keyword>
<name>A0AAW5VG61_9LEPT</name>
<evidence type="ECO:0000313" key="2">
    <source>
        <dbReference type="EMBL" id="MCW7517273.1"/>
    </source>
</evidence>
<dbReference type="RefSeq" id="WP_265394653.1">
    <property type="nucleotide sequence ID" value="NZ_JAMQQD010000019.1"/>
</dbReference>
<feature type="coiled-coil region" evidence="1">
    <location>
        <begin position="550"/>
        <end position="577"/>
    </location>
</feature>
<protein>
    <recommendedName>
        <fullName evidence="4">Rad50/SbcC-type AAA domain-containing protein</fullName>
    </recommendedName>
</protein>
<dbReference type="PANTHER" id="PTHR32114:SF2">
    <property type="entry name" value="ABC TRANSPORTER ABCH.3"/>
    <property type="match status" value="1"/>
</dbReference>
<evidence type="ECO:0000256" key="1">
    <source>
        <dbReference type="SAM" id="Coils"/>
    </source>
</evidence>
<accession>A0AAW5VG61</accession>
<organism evidence="2 3">
    <name type="scientific">Leptospira levettii</name>
    <dbReference type="NCBI Taxonomy" id="2023178"/>
    <lineage>
        <taxon>Bacteria</taxon>
        <taxon>Pseudomonadati</taxon>
        <taxon>Spirochaetota</taxon>
        <taxon>Spirochaetia</taxon>
        <taxon>Leptospirales</taxon>
        <taxon>Leptospiraceae</taxon>
        <taxon>Leptospira</taxon>
    </lineage>
</organism>
<dbReference type="SUPFAM" id="SSF52540">
    <property type="entry name" value="P-loop containing nucleoside triphosphate hydrolases"/>
    <property type="match status" value="1"/>
</dbReference>
<dbReference type="EMBL" id="JAMQQD010000019">
    <property type="protein sequence ID" value="MCW7517273.1"/>
    <property type="molecule type" value="Genomic_DNA"/>
</dbReference>
<sequence length="1024" mass="120607">MNEEEIRKISNTNLTQVRYFENKKLLFGKYVHNERTIGLYFIDYGEFKFTENIRDFQEKYISKIYYEYPGYEQWNFYLLLLRDVNSVSYNDRVKIEKDGVYTRKFVFSLEEYENYFKYNNSKSKFDSNIVNVWKERLTGVGLIEVFRNTSITKAVSNFIKGEVVEFSEEKIEMMKPTVNLSNLKIQNLKLKENFRTYPLERDFSFGRVNLITGVNGAGKTSFMEAIELVVTGKTARNSEIDEATESIEVIYDGGKIDIYTPEDNEKYRSRDLQWYLNSYKRGNELFKSFGKYNFFNADAGFSLSLNTNTEDLVKSLTNIALGSEFNQIQNRLNGFKKELSREKRVRKKELKEEVLRIKETKNSLANIILTTSPEECFQIFLDYALKISWIRRLPNSVYESFSEFISDYQMTQSLIKSIEKLQNEINISNLIHLENELLKYQEILNESIDCKNELEILQKKYYSIKDDLSTISNNIGMLQKALKYYENERSFDLDKFAEKKRGLIFNINKLNRLIDDYEKNFSKIIFEEKETFLQKKNEIIERIQLIKNSNNIISSKIENLKAQMNEYQRVISEIKTNGNRYLYLNINADSCPLCHTKYSHEELIRKVSKIEEAENYSSELFDLNGLFSEGLSKLQEYQLSLQVVDHMGNLLTQMGHYNFGEMNINEIKHLFEQSKLELNEFNIFLSEIIRYERELADKNLKVGEFIELKQVIEEIIPNFKFEWSSKSLFLNEIKNLENAYTAKSIELKNFEKIIESKNDTIRDLFNKAAMDLDNLNFANELRYHIDKIKKCISYYKELLSYLSLDNMENIFDTSKKIDQLFILYNNINEIIKSKNESKLFHQIITKAEKKINELQPVLDKILNALDTIEDILNNYNVSVALKDFLENNKEEIQEIFSRIHSPKEFSSIEFNNKSRTIELIRERDAKAVNVNAISTGQRSALALSIFIALNKKLINGPDVIMFDDPVAYTDDLNILSFLDYLRKMLIYEDKQIFFATANSKVANLFEKKFGFLGSGNFRKFQFNR</sequence>
<dbReference type="SUPFAM" id="SSF75712">
    <property type="entry name" value="Rad50 coiled-coil Zn hook"/>
    <property type="match status" value="1"/>
</dbReference>
<reference evidence="2" key="1">
    <citation type="submission" date="2022-06" db="EMBL/GenBank/DDBJ databases">
        <title>Leptospira isolates from biofilms formed at urban environments.</title>
        <authorList>
            <person name="Ribeiro P.S."/>
            <person name="Sousa T."/>
            <person name="Carvalho N."/>
            <person name="Aburjaile F."/>
            <person name="Neves F."/>
            <person name="Oliveira D."/>
            <person name="Blanco L."/>
            <person name="Lima J."/>
            <person name="Costa F."/>
            <person name="Brenig B."/>
            <person name="Soares S."/>
            <person name="Ramos R."/>
            <person name="Goes-Neto A."/>
            <person name="Matiuzzi M."/>
            <person name="Azevedo V."/>
            <person name="Ristow P."/>
        </authorList>
    </citation>
    <scope>NUCLEOTIDE SEQUENCE</scope>
    <source>
        <strain evidence="2">VSF7</strain>
    </source>
</reference>
<dbReference type="AlphaFoldDB" id="A0AAW5VG61"/>